<dbReference type="EMBL" id="CAJVPK010001725">
    <property type="protein sequence ID" value="CAG8596702.1"/>
    <property type="molecule type" value="Genomic_DNA"/>
</dbReference>
<accession>A0A9N9GAM2</accession>
<evidence type="ECO:0000313" key="3">
    <source>
        <dbReference type="Proteomes" id="UP000789706"/>
    </source>
</evidence>
<evidence type="ECO:0000256" key="1">
    <source>
        <dbReference type="SAM" id="MobiDB-lite"/>
    </source>
</evidence>
<feature type="region of interest" description="Disordered" evidence="1">
    <location>
        <begin position="61"/>
        <end position="89"/>
    </location>
</feature>
<name>A0A9N9GAM2_9GLOM</name>
<evidence type="ECO:0000313" key="2">
    <source>
        <dbReference type="EMBL" id="CAG8596702.1"/>
    </source>
</evidence>
<comment type="caution">
    <text evidence="2">The sequence shown here is derived from an EMBL/GenBank/DDBJ whole genome shotgun (WGS) entry which is preliminary data.</text>
</comment>
<keyword evidence="3" id="KW-1185">Reference proteome</keyword>
<dbReference type="Proteomes" id="UP000789706">
    <property type="component" value="Unassembled WGS sequence"/>
</dbReference>
<proteinExistence type="predicted"/>
<organism evidence="2 3">
    <name type="scientific">Diversispora eburnea</name>
    <dbReference type="NCBI Taxonomy" id="1213867"/>
    <lineage>
        <taxon>Eukaryota</taxon>
        <taxon>Fungi</taxon>
        <taxon>Fungi incertae sedis</taxon>
        <taxon>Mucoromycota</taxon>
        <taxon>Glomeromycotina</taxon>
        <taxon>Glomeromycetes</taxon>
        <taxon>Diversisporales</taxon>
        <taxon>Diversisporaceae</taxon>
        <taxon>Diversispora</taxon>
    </lineage>
</organism>
<dbReference type="AlphaFoldDB" id="A0A9N9GAM2"/>
<dbReference type="OrthoDB" id="2494342at2759"/>
<gene>
    <name evidence="2" type="ORF">DEBURN_LOCUS9321</name>
</gene>
<protein>
    <submittedName>
        <fullName evidence="2">10757_t:CDS:1</fullName>
    </submittedName>
</protein>
<sequence length="199" mass="23365">MAIASFESQEEKDQVINFEWIAGEYRQDIKEIKEQVKDIDERLELVETHCAYEILNNEEVKEMDISDNENEEMNEKEKSKAQTTNDKKEGKEMEKTINYIYETVKALLEENKTTLARLNGVEKHIEKNNEQDQIWVSDYLADQLFYADIIPSDLKSHSDHIFAIAEIEDNILKYTKSITDSDKILNKIEFKFKGTSEKK</sequence>
<reference evidence="2" key="1">
    <citation type="submission" date="2021-06" db="EMBL/GenBank/DDBJ databases">
        <authorList>
            <person name="Kallberg Y."/>
            <person name="Tangrot J."/>
            <person name="Rosling A."/>
        </authorList>
    </citation>
    <scope>NUCLEOTIDE SEQUENCE</scope>
    <source>
        <strain evidence="2">AZ414A</strain>
    </source>
</reference>
<feature type="compositionally biased region" description="Basic and acidic residues" evidence="1">
    <location>
        <begin position="73"/>
        <end position="89"/>
    </location>
</feature>